<evidence type="ECO:0000313" key="6">
    <source>
        <dbReference type="Proteomes" id="UP000005447"/>
    </source>
</evidence>
<evidence type="ECO:0000256" key="2">
    <source>
        <dbReference type="ARBA" id="ARBA00022525"/>
    </source>
</evidence>
<dbReference type="InterPro" id="IPR050918">
    <property type="entry name" value="CNF-like_PLA2_Inhibitor"/>
</dbReference>
<dbReference type="KEGG" id="cpoc:101788295"/>
<dbReference type="PANTHER" id="PTHR20914:SF8">
    <property type="entry name" value="GENE 12253-RELATED"/>
    <property type="match status" value="1"/>
</dbReference>
<dbReference type="RefSeq" id="XP_023417390.1">
    <property type="nucleotide sequence ID" value="XM_023561622.2"/>
</dbReference>
<dbReference type="Pfam" id="PF00021">
    <property type="entry name" value="UPAR_LY6"/>
    <property type="match status" value="2"/>
</dbReference>
<reference evidence="5" key="2">
    <citation type="submission" date="2025-08" db="UniProtKB">
        <authorList>
            <consortium name="Ensembl"/>
        </authorList>
    </citation>
    <scope>IDENTIFICATION</scope>
    <source>
        <strain evidence="5">2N</strain>
    </source>
</reference>
<feature type="domain" description="UPAR/Ly6" evidence="4">
    <location>
        <begin position="28"/>
        <end position="108"/>
    </location>
</feature>
<reference evidence="6" key="1">
    <citation type="journal article" date="2011" name="Nature">
        <title>A high-resolution map of human evolutionary constraint using 29 mammals.</title>
        <authorList>
            <person name="Lindblad-Toh K."/>
            <person name="Garber M."/>
            <person name="Zuk O."/>
            <person name="Lin M.F."/>
            <person name="Parker B.J."/>
            <person name="Washietl S."/>
            <person name="Kheradpour P."/>
            <person name="Ernst J."/>
            <person name="Jordan G."/>
            <person name="Mauceli E."/>
            <person name="Ward L.D."/>
            <person name="Lowe C.B."/>
            <person name="Holloway A.K."/>
            <person name="Clamp M."/>
            <person name="Gnerre S."/>
            <person name="Alfoldi J."/>
            <person name="Beal K."/>
            <person name="Chang J."/>
            <person name="Clawson H."/>
            <person name="Cuff J."/>
            <person name="Di Palma F."/>
            <person name="Fitzgerald S."/>
            <person name="Flicek P."/>
            <person name="Guttman M."/>
            <person name="Hubisz M.J."/>
            <person name="Jaffe D.B."/>
            <person name="Jungreis I."/>
            <person name="Kent W.J."/>
            <person name="Kostka D."/>
            <person name="Lara M."/>
            <person name="Martins A.L."/>
            <person name="Massingham T."/>
            <person name="Moltke I."/>
            <person name="Raney B.J."/>
            <person name="Rasmussen M.D."/>
            <person name="Robinson J."/>
            <person name="Stark A."/>
            <person name="Vilella A.J."/>
            <person name="Wen J."/>
            <person name="Xie X."/>
            <person name="Zody M.C."/>
            <person name="Baldwin J."/>
            <person name="Bloom T."/>
            <person name="Chin C.W."/>
            <person name="Heiman D."/>
            <person name="Nicol R."/>
            <person name="Nusbaum C."/>
            <person name="Young S."/>
            <person name="Wilkinson J."/>
            <person name="Worley K.C."/>
            <person name="Kovar C.L."/>
            <person name="Muzny D.M."/>
            <person name="Gibbs R.A."/>
            <person name="Cree A."/>
            <person name="Dihn H.H."/>
            <person name="Fowler G."/>
            <person name="Jhangiani S."/>
            <person name="Joshi V."/>
            <person name="Lee S."/>
            <person name="Lewis L.R."/>
            <person name="Nazareth L.V."/>
            <person name="Okwuonu G."/>
            <person name="Santibanez J."/>
            <person name="Warren W.C."/>
            <person name="Mardis E.R."/>
            <person name="Weinstock G.M."/>
            <person name="Wilson R.K."/>
            <person name="Delehaunty K."/>
            <person name="Dooling D."/>
            <person name="Fronik C."/>
            <person name="Fulton L."/>
            <person name="Fulton B."/>
            <person name="Graves T."/>
            <person name="Minx P."/>
            <person name="Sodergren E."/>
            <person name="Birney E."/>
            <person name="Margulies E.H."/>
            <person name="Herrero J."/>
            <person name="Green E.D."/>
            <person name="Haussler D."/>
            <person name="Siepel A."/>
            <person name="Goldman N."/>
            <person name="Pollard K.S."/>
            <person name="Pedersen J.S."/>
            <person name="Lander E.S."/>
            <person name="Kellis M."/>
        </authorList>
    </citation>
    <scope>NUCLEOTIDE SEQUENCE [LARGE SCALE GENOMIC DNA]</scope>
    <source>
        <strain evidence="6">2N</strain>
    </source>
</reference>
<evidence type="ECO:0000256" key="3">
    <source>
        <dbReference type="SAM" id="SignalP"/>
    </source>
</evidence>
<keyword evidence="3" id="KW-0732">Signal</keyword>
<proteinExistence type="predicted"/>
<dbReference type="GeneTree" id="ENSGT00730000111648"/>
<dbReference type="GeneID" id="101788295"/>
<dbReference type="CDD" id="cd23572">
    <property type="entry name" value="TFP_LU_ECD_PINLYP_rpt2"/>
    <property type="match status" value="1"/>
</dbReference>
<dbReference type="InterPro" id="IPR045860">
    <property type="entry name" value="Snake_toxin-like_sf"/>
</dbReference>
<dbReference type="STRING" id="10141.ENSCPOP00000031315"/>
<sequence length="221" mass="23553">MLLPSILKSVFTICVAAAFLLTTVESYGCTQCSKDQCSTMPSKTCHTSQACFSRKEELKASGQVIRGPYQEKGCSPGVCTPLAFSATMGNKTTFSYNYQCCHSEQCNKKDVPMPVDSKVNGVVCPACYNETGLGCDPVFLHCTGKETKCAEVVGVVRINDINIFGLFALGCATESACNLHLNILGNIEIRTKCKGTSSGSSPLKSVSSATLASLFLLKVLL</sequence>
<gene>
    <name evidence="5" type="primary">LOC101788295</name>
</gene>
<name>A0A286Y199_CAVPO</name>
<comment type="subcellular location">
    <subcellularLocation>
        <location evidence="1">Secreted</location>
    </subcellularLocation>
</comment>
<reference evidence="5" key="3">
    <citation type="submission" date="2025-09" db="UniProtKB">
        <authorList>
            <consortium name="Ensembl"/>
        </authorList>
    </citation>
    <scope>IDENTIFICATION</scope>
    <source>
        <strain evidence="5">2N</strain>
    </source>
</reference>
<dbReference type="GO" id="GO:0005576">
    <property type="term" value="C:extracellular region"/>
    <property type="evidence" value="ECO:0007669"/>
    <property type="project" value="UniProtKB-SubCell"/>
</dbReference>
<dbReference type="eggNOG" id="ENOG502SDSC">
    <property type="taxonomic scope" value="Eukaryota"/>
</dbReference>
<feature type="domain" description="UPAR/Ly6" evidence="4">
    <location>
        <begin position="121"/>
        <end position="194"/>
    </location>
</feature>
<feature type="signal peptide" evidence="3">
    <location>
        <begin position="1"/>
        <end position="26"/>
    </location>
</feature>
<dbReference type="InterPro" id="IPR016054">
    <property type="entry name" value="LY6_UPA_recep-like"/>
</dbReference>
<dbReference type="SUPFAM" id="SSF57302">
    <property type="entry name" value="Snake toxin-like"/>
    <property type="match status" value="1"/>
</dbReference>
<dbReference type="VEuPathDB" id="HostDB:ENSCPOG00000032795"/>
<keyword evidence="2" id="KW-0964">Secreted</keyword>
<evidence type="ECO:0000256" key="1">
    <source>
        <dbReference type="ARBA" id="ARBA00004613"/>
    </source>
</evidence>
<dbReference type="AlphaFoldDB" id="A0A286Y199"/>
<dbReference type="Ensembl" id="ENSCPOT00000045626.1">
    <property type="protein sequence ID" value="ENSCPOP00000031315.1"/>
    <property type="gene ID" value="ENSCPOG00000032795.1"/>
</dbReference>
<keyword evidence="6" id="KW-1185">Reference proteome</keyword>
<dbReference type="OMA" id="TCQPTDL"/>
<feature type="chain" id="PRO_5013330043" description="UPAR/Ly6 domain-containing protein" evidence="3">
    <location>
        <begin position="27"/>
        <end position="221"/>
    </location>
</feature>
<dbReference type="Gene3D" id="2.10.60.10">
    <property type="entry name" value="CD59"/>
    <property type="match status" value="1"/>
</dbReference>
<dbReference type="OrthoDB" id="9907178at2759"/>
<dbReference type="PANTHER" id="PTHR20914">
    <property type="entry name" value="LY6/PLAUR DOMAIN-CONTAINING PROTEIN 8"/>
    <property type="match status" value="1"/>
</dbReference>
<protein>
    <recommendedName>
        <fullName evidence="4">UPAR/Ly6 domain-containing protein</fullName>
    </recommendedName>
</protein>
<dbReference type="EMBL" id="AAKN02002613">
    <property type="status" value="NOT_ANNOTATED_CDS"/>
    <property type="molecule type" value="Genomic_DNA"/>
</dbReference>
<dbReference type="InParanoid" id="A0A286Y199"/>
<organism evidence="5 6">
    <name type="scientific">Cavia porcellus</name>
    <name type="common">Guinea pig</name>
    <dbReference type="NCBI Taxonomy" id="10141"/>
    <lineage>
        <taxon>Eukaryota</taxon>
        <taxon>Metazoa</taxon>
        <taxon>Chordata</taxon>
        <taxon>Craniata</taxon>
        <taxon>Vertebrata</taxon>
        <taxon>Euteleostomi</taxon>
        <taxon>Mammalia</taxon>
        <taxon>Eutheria</taxon>
        <taxon>Euarchontoglires</taxon>
        <taxon>Glires</taxon>
        <taxon>Rodentia</taxon>
        <taxon>Hystricomorpha</taxon>
        <taxon>Caviidae</taxon>
        <taxon>Cavia</taxon>
    </lineage>
</organism>
<accession>A0A286Y199</accession>
<dbReference type="Proteomes" id="UP000005447">
    <property type="component" value="Unassembled WGS sequence"/>
</dbReference>
<evidence type="ECO:0000259" key="4">
    <source>
        <dbReference type="Pfam" id="PF00021"/>
    </source>
</evidence>
<evidence type="ECO:0000313" key="5">
    <source>
        <dbReference type="Ensembl" id="ENSCPOP00000031315.1"/>
    </source>
</evidence>